<dbReference type="GO" id="GO:0016787">
    <property type="term" value="F:hydrolase activity"/>
    <property type="evidence" value="ECO:0007669"/>
    <property type="project" value="UniProtKB-KW"/>
</dbReference>
<dbReference type="PANTHER" id="PTHR43433">
    <property type="entry name" value="HYDROLASE, ALPHA/BETA FOLD FAMILY PROTEIN"/>
    <property type="match status" value="1"/>
</dbReference>
<organism evidence="2 3">
    <name type="scientific">Amycolatopsis heterodermiae</name>
    <dbReference type="NCBI Taxonomy" id="3110235"/>
    <lineage>
        <taxon>Bacteria</taxon>
        <taxon>Bacillati</taxon>
        <taxon>Actinomycetota</taxon>
        <taxon>Actinomycetes</taxon>
        <taxon>Pseudonocardiales</taxon>
        <taxon>Pseudonocardiaceae</taxon>
        <taxon>Amycolatopsis</taxon>
    </lineage>
</organism>
<dbReference type="InterPro" id="IPR000073">
    <property type="entry name" value="AB_hydrolase_1"/>
</dbReference>
<evidence type="ECO:0000313" key="2">
    <source>
        <dbReference type="EMBL" id="MEA5360411.1"/>
    </source>
</evidence>
<reference evidence="2 3" key="1">
    <citation type="submission" date="2023-12" db="EMBL/GenBank/DDBJ databases">
        <title>Amycolatopsis sp. V23-08.</title>
        <authorList>
            <person name="Somphong A."/>
        </authorList>
    </citation>
    <scope>NUCLEOTIDE SEQUENCE [LARGE SCALE GENOMIC DNA]</scope>
    <source>
        <strain evidence="2 3">V23-08</strain>
    </source>
</reference>
<evidence type="ECO:0000313" key="3">
    <source>
        <dbReference type="Proteomes" id="UP001304298"/>
    </source>
</evidence>
<gene>
    <name evidence="2" type="ORF">VA596_12765</name>
</gene>
<protein>
    <submittedName>
        <fullName evidence="2">Alpha/beta hydrolase</fullName>
    </submittedName>
</protein>
<dbReference type="RefSeq" id="WP_323326529.1">
    <property type="nucleotide sequence ID" value="NZ_JAYFSI010000002.1"/>
</dbReference>
<dbReference type="PANTHER" id="PTHR43433:SF5">
    <property type="entry name" value="AB HYDROLASE-1 DOMAIN-CONTAINING PROTEIN"/>
    <property type="match status" value="1"/>
</dbReference>
<comment type="caution">
    <text evidence="2">The sequence shown here is derived from an EMBL/GenBank/DDBJ whole genome shotgun (WGS) entry which is preliminary data.</text>
</comment>
<dbReference type="InterPro" id="IPR029058">
    <property type="entry name" value="AB_hydrolase_fold"/>
</dbReference>
<feature type="domain" description="AB hydrolase-1" evidence="1">
    <location>
        <begin position="23"/>
        <end position="260"/>
    </location>
</feature>
<name>A0ABU5R534_9PSEU</name>
<proteinExistence type="predicted"/>
<dbReference type="Proteomes" id="UP001304298">
    <property type="component" value="Unassembled WGS sequence"/>
</dbReference>
<evidence type="ECO:0000259" key="1">
    <source>
        <dbReference type="Pfam" id="PF12697"/>
    </source>
</evidence>
<dbReference type="SUPFAM" id="SSF53474">
    <property type="entry name" value="alpha/beta-Hydrolases"/>
    <property type="match status" value="1"/>
</dbReference>
<dbReference type="Pfam" id="PF12697">
    <property type="entry name" value="Abhydrolase_6"/>
    <property type="match status" value="1"/>
</dbReference>
<keyword evidence="2" id="KW-0378">Hydrolase</keyword>
<keyword evidence="3" id="KW-1185">Reference proteome</keyword>
<dbReference type="EMBL" id="JAYFSI010000002">
    <property type="protein sequence ID" value="MEA5360411.1"/>
    <property type="molecule type" value="Genomic_DNA"/>
</dbReference>
<dbReference type="Gene3D" id="3.40.50.1820">
    <property type="entry name" value="alpha/beta hydrolase"/>
    <property type="match status" value="1"/>
</dbReference>
<accession>A0ABU5R534</accession>
<dbReference type="InterPro" id="IPR050471">
    <property type="entry name" value="AB_hydrolase"/>
</dbReference>
<sequence>MHTTTIDGATLGWTDTGAGEPTLLVHAGVFGAWFEPLAGLLGGRVIRMLRAGYTGGAAVREPIELAGHAAHAAALLDRLGTGPATVVSHSSGCAIALQLALDRPDLVARLVLSEPPLIDELLDPADQAEVRSTVGAALGGAMAAAARGDIPTAFDAFNSVVCGHDYRAVLIDVLGEDGLARAERDAEFFFTNEVPAIGRWTPPDPARITTPVRLVRGADSPGATHRLIARLAAVLPDASVTTIAGANHLLPLTHPAELAGAISSSSVAAAGSPSHAGTG</sequence>